<dbReference type="PIRSF" id="PIRSF000197">
    <property type="entry name" value="Bifunct_PutA"/>
    <property type="match status" value="1"/>
</dbReference>
<dbReference type="RefSeq" id="WP_369288068.1">
    <property type="nucleotide sequence ID" value="NZ_JBFTEG010000010.1"/>
</dbReference>
<dbReference type="NCBIfam" id="NF008869">
    <property type="entry name" value="PRK11904.1"/>
    <property type="match status" value="1"/>
</dbReference>
<dbReference type="PANTHER" id="PTHR42862:SF1">
    <property type="entry name" value="DELTA-1-PYRROLINE-5-CARBOXYLATE DEHYDROGENASE 2, ISOFORM A-RELATED"/>
    <property type="match status" value="1"/>
</dbReference>
<dbReference type="InterPro" id="IPR016161">
    <property type="entry name" value="Ald_DH/histidinol_DH"/>
</dbReference>
<dbReference type="Gene3D" id="3.40.309.10">
    <property type="entry name" value="Aldehyde Dehydrogenase, Chain A, domain 2"/>
    <property type="match status" value="1"/>
</dbReference>
<feature type="domain" description="Proline utilization A proline dehydrogenase N-terminal" evidence="10">
    <location>
        <begin position="12"/>
        <end position="58"/>
    </location>
</feature>
<evidence type="ECO:0000256" key="2">
    <source>
        <dbReference type="ARBA" id="ARBA00023002"/>
    </source>
</evidence>
<feature type="domain" description="Proline dehydrogenase" evidence="8">
    <location>
        <begin position="187"/>
        <end position="482"/>
    </location>
</feature>
<dbReference type="CDD" id="cd07125">
    <property type="entry name" value="ALDH_PutA-P5CDH"/>
    <property type="match status" value="1"/>
</dbReference>
<proteinExistence type="inferred from homology"/>
<evidence type="ECO:0000256" key="1">
    <source>
        <dbReference type="ARBA" id="ARBA00004786"/>
    </source>
</evidence>
<comment type="similarity">
    <text evidence="5">In the C-terminal section; belongs to the aldehyde dehydrogenase family.</text>
</comment>
<comment type="pathway">
    <text evidence="5">Amino-acid degradation; L-proline degradation into L-glutamate; L-glutamate from L-proline: step 1/2.</text>
</comment>
<dbReference type="PANTHER" id="PTHR42862">
    <property type="entry name" value="DELTA-1-PYRROLINE-5-CARBOXYLATE DEHYDROGENASE 1, ISOFORM A-RELATED"/>
    <property type="match status" value="1"/>
</dbReference>
<keyword evidence="5" id="KW-0274">FAD</keyword>
<comment type="pathway">
    <text evidence="1 5">Amino-acid degradation; L-proline degradation into L-glutamate; L-glutamate from L-proline: step 2/2.</text>
</comment>
<gene>
    <name evidence="11" type="primary">putA</name>
    <name evidence="11" type="ORF">AB5S05_13610</name>
</gene>
<dbReference type="InterPro" id="IPR015590">
    <property type="entry name" value="Aldehyde_DH_dom"/>
</dbReference>
<dbReference type="Pfam" id="PF14850">
    <property type="entry name" value="Pro_dh-DNA_bdg"/>
    <property type="match status" value="1"/>
</dbReference>
<evidence type="ECO:0000259" key="9">
    <source>
        <dbReference type="Pfam" id="PF14850"/>
    </source>
</evidence>
<dbReference type="NCBIfam" id="TIGR01238">
    <property type="entry name" value="D1pyr5carbox3"/>
    <property type="match status" value="1"/>
</dbReference>
<keyword evidence="5" id="KW-0678">Repressor</keyword>
<dbReference type="Pfam" id="PF01619">
    <property type="entry name" value="Pro_dh"/>
    <property type="match status" value="1"/>
</dbReference>
<comment type="function">
    <text evidence="5">Oxidizes proline to glutamate for use as a carbon and nitrogen source.</text>
</comment>
<dbReference type="Gene3D" id="3.40.605.10">
    <property type="entry name" value="Aldehyde Dehydrogenase, Chain A, domain 1"/>
    <property type="match status" value="2"/>
</dbReference>
<keyword evidence="12" id="KW-1185">Reference proteome</keyword>
<feature type="domain" description="Aldehyde dehydrogenase" evidence="7">
    <location>
        <begin position="1036"/>
        <end position="1232"/>
    </location>
</feature>
<dbReference type="EC" id="1.5.5.2" evidence="5"/>
<comment type="catalytic activity">
    <reaction evidence="5">
        <text>L-proline + a quinone = (S)-1-pyrroline-5-carboxylate + a quinol + H(+)</text>
        <dbReference type="Rhea" id="RHEA:23784"/>
        <dbReference type="ChEBI" id="CHEBI:15378"/>
        <dbReference type="ChEBI" id="CHEBI:17388"/>
        <dbReference type="ChEBI" id="CHEBI:24646"/>
        <dbReference type="ChEBI" id="CHEBI:60039"/>
        <dbReference type="ChEBI" id="CHEBI:132124"/>
        <dbReference type="EC" id="1.5.5.2"/>
    </reaction>
</comment>
<accession>A0ABV3YUU0</accession>
<name>A0ABV3YUU0_9PSED</name>
<keyword evidence="5" id="KW-0804">Transcription</keyword>
<evidence type="ECO:0000313" key="12">
    <source>
        <dbReference type="Proteomes" id="UP001560296"/>
    </source>
</evidence>
<dbReference type="SUPFAM" id="SSF53720">
    <property type="entry name" value="ALDH-like"/>
    <property type="match status" value="2"/>
</dbReference>
<feature type="compositionally biased region" description="Basic and acidic residues" evidence="6">
    <location>
        <begin position="560"/>
        <end position="569"/>
    </location>
</feature>
<dbReference type="InterPro" id="IPR024090">
    <property type="entry name" value="PRODH_PutA_dom_I"/>
</dbReference>
<evidence type="ECO:0000256" key="6">
    <source>
        <dbReference type="SAM" id="MobiDB-lite"/>
    </source>
</evidence>
<organism evidence="11 12">
    <name type="scientific">Pseudomonas zhanjiangensis</name>
    <dbReference type="NCBI Taxonomy" id="3239015"/>
    <lineage>
        <taxon>Bacteria</taxon>
        <taxon>Pseudomonadati</taxon>
        <taxon>Pseudomonadota</taxon>
        <taxon>Gammaproteobacteria</taxon>
        <taxon>Pseudomonadales</taxon>
        <taxon>Pseudomonadaceae</taxon>
        <taxon>Pseudomonas</taxon>
    </lineage>
</organism>
<dbReference type="GO" id="GO:0004657">
    <property type="term" value="F:proline dehydrogenase activity"/>
    <property type="evidence" value="ECO:0007669"/>
    <property type="project" value="UniProtKB-EC"/>
</dbReference>
<dbReference type="InterPro" id="IPR024089">
    <property type="entry name" value="PRODH_PutA_dom_I/II"/>
</dbReference>
<feature type="domain" description="Aldehyde dehydrogenase" evidence="7">
    <location>
        <begin position="566"/>
        <end position="1022"/>
    </location>
</feature>
<comment type="caution">
    <text evidence="11">The sequence shown here is derived from an EMBL/GenBank/DDBJ whole genome shotgun (WGS) entry which is preliminary data.</text>
</comment>
<dbReference type="InterPro" id="IPR002872">
    <property type="entry name" value="Proline_DH_dom"/>
</dbReference>
<feature type="region of interest" description="Disordered" evidence="6">
    <location>
        <begin position="555"/>
        <end position="576"/>
    </location>
</feature>
<evidence type="ECO:0000256" key="4">
    <source>
        <dbReference type="ARBA" id="ARBA00048142"/>
    </source>
</evidence>
<dbReference type="EC" id="1.2.1.88" evidence="5"/>
<evidence type="ECO:0000256" key="3">
    <source>
        <dbReference type="ARBA" id="ARBA00023027"/>
    </source>
</evidence>
<dbReference type="SUPFAM" id="SSF81935">
    <property type="entry name" value="N-terminal domain of bifunctional PutA protein"/>
    <property type="match status" value="1"/>
</dbReference>
<dbReference type="EMBL" id="JBFTEG010000010">
    <property type="protein sequence ID" value="MEX6503102.1"/>
    <property type="molecule type" value="Genomic_DNA"/>
</dbReference>
<dbReference type="InterPro" id="IPR050485">
    <property type="entry name" value="Proline_metab_enzyme"/>
</dbReference>
<comment type="similarity">
    <text evidence="5">In the N-terminal section; belongs to the proline dehydrogenase family.</text>
</comment>
<reference evidence="11 12" key="1">
    <citation type="submission" date="2024-07" db="EMBL/GenBank/DDBJ databases">
        <authorList>
            <person name="Li M."/>
        </authorList>
    </citation>
    <scope>NUCLEOTIDE SEQUENCE [LARGE SCALE GENOMIC DNA]</scope>
    <source>
        <strain evidence="11 12">25A3E</strain>
    </source>
</reference>
<dbReference type="SUPFAM" id="SSF51730">
    <property type="entry name" value="FAD-linked oxidoreductase"/>
    <property type="match status" value="1"/>
</dbReference>
<sequence length="1298" mass="138460">MSSETPPQLTDALRREIDAHYRADETRCVTALLAQLDLSSEAQSRIQATATRLVEGVRAKSKGGIDAFLHQYGLSTQEGVMLMCIAEALLRIPDDATQEALIRDKMSAANWDAHLGRSDSVFVNASTWALMLTGRVVGLRGVKGQTPGAVLRRLVARVGEPMIREAVNQAMRIMGKQFVMGRTIDEALERAKPFERKGYSYSYDMLGEAARTMADADRFFESYRSAIAAIGRVSGGKGIYAGPGISVKLSALHPRYELWQEQRVMDELVPRMHALALEAARLDIGLNIDAEEAARLDISLDVIEAISASEDLKGWDGFGVVVQAYQKRAPFVIDWLADMARRHGRRLMVRLVKGAYWDAEIKLSQELALPGYPVYTRKMNTDVAYLACARKLLANRDVFYPQFATHNAHSIASVLEYAGDRGGFEFQRLHGMGEELYEGVVEDKRIGMPCRIYAPVGGHEDLLAYLVRRLLENGANSSFVNRIQDESLPVEAIIADPVAQVQALSYIPHPQIPQPRDLYGPGRTNFAGRDLFDRATLSELSAAMAAAEKDGWRAGPIVDGQERAGDTRDVPSPADRSRVVGQAAEATAEDIEQALASAQRHAGDWAATPVAERAAALRRLADLMEEETPQLMAIAVREAGKTLADALAEVREAVDFCRYYAQRAEHDFGQPLRLRLPAGAGQEARRHGGGVFCCISPWNFPLAIFTGQITAALAAGNAVVAKPAEQTPLIAAAGVRLMHRAGIPAGVLHLLPGDGARVGGALVADGRVTGVCFTGSTEVAQLINRTLARRDGALCPLIAETGGLNAMIVDSSALPEQVARDVVMSAFQSAGQRCSALRVLFVQEDVADKMLKMICGAMEELNVGDPAQLSTDVGPVIDEEAKGLLDKHIKRMRGEAKLLKQVKPGPSSGRGSFVGPVAFELDGLSRLKREVFGPVLHVIRFPGEQIGKVVESINATGYGLTHGIHTRVDETRDFILDRVRAGNAYVNRNQIGAVVGVQPFGGEGLSGTGPKAGGPHYLQRFASEVMVGAAAPATAASGSEAATMAGVSRECLGRALEEARAAAPAWSALAVAERAELLEKAAAAIEASLQRLRIHDPDGEQGVGRAAEALRFYAAQAEAELADPTALPGPTGERNELRLPPRGLVACLATAGDGFAALAAECAAALAAGNCVVLWYEVDTVAAELQSLLLGAGLPKGALGVLTSGDDATLKELVEDARVDAVALAGPPALVKALNRVLAECDGAIRPLIPYALDGHAGGAPGCPLAGSPTYLHRFVLERAVSIDTTASGGNASLFTME</sequence>
<dbReference type="InterPro" id="IPR016163">
    <property type="entry name" value="Ald_DH_C"/>
</dbReference>
<evidence type="ECO:0000259" key="8">
    <source>
        <dbReference type="Pfam" id="PF01619"/>
    </source>
</evidence>
<evidence type="ECO:0000259" key="7">
    <source>
        <dbReference type="Pfam" id="PF00171"/>
    </source>
</evidence>
<dbReference type="InterPro" id="IPR041349">
    <property type="entry name" value="PRODH"/>
</dbReference>
<evidence type="ECO:0000256" key="5">
    <source>
        <dbReference type="PIRNR" id="PIRNR000197"/>
    </source>
</evidence>
<protein>
    <recommendedName>
        <fullName evidence="5">Bifunctional protein PutA</fullName>
    </recommendedName>
    <domain>
        <recommendedName>
            <fullName evidence="5">Proline dehydrogenase</fullName>
            <ecNumber evidence="5">1.5.5.2</ecNumber>
        </recommendedName>
        <alternativeName>
            <fullName evidence="5">Proline oxidase</fullName>
        </alternativeName>
    </domain>
    <domain>
        <recommendedName>
            <fullName evidence="5">Delta-1-pyrroline-5-carboxylate dehydrogenase</fullName>
            <shortName evidence="5">P5C dehydrogenase</shortName>
            <ecNumber evidence="5">1.2.1.88</ecNumber>
        </recommendedName>
        <alternativeName>
            <fullName evidence="5">L-glutamate gamma-semialdehyde dehydrogenase</fullName>
        </alternativeName>
    </domain>
</protein>
<dbReference type="InterPro" id="IPR016160">
    <property type="entry name" value="Ald_DH_CS_CYS"/>
</dbReference>
<dbReference type="InterPro" id="IPR025703">
    <property type="entry name" value="Bifunct_PutA"/>
</dbReference>
<keyword evidence="5" id="KW-0642">Proline metabolism</keyword>
<dbReference type="InterPro" id="IPR029041">
    <property type="entry name" value="FAD-linked_oxidoreductase-like"/>
</dbReference>
<comment type="catalytic activity">
    <reaction evidence="4 5">
        <text>L-glutamate 5-semialdehyde + NAD(+) + H2O = L-glutamate + NADH + 2 H(+)</text>
        <dbReference type="Rhea" id="RHEA:30235"/>
        <dbReference type="ChEBI" id="CHEBI:15377"/>
        <dbReference type="ChEBI" id="CHEBI:15378"/>
        <dbReference type="ChEBI" id="CHEBI:29985"/>
        <dbReference type="ChEBI" id="CHEBI:57540"/>
        <dbReference type="ChEBI" id="CHEBI:57945"/>
        <dbReference type="ChEBI" id="CHEBI:58066"/>
        <dbReference type="EC" id="1.2.1.88"/>
    </reaction>
</comment>
<keyword evidence="5" id="KW-0805">Transcription regulation</keyword>
<evidence type="ECO:0000259" key="10">
    <source>
        <dbReference type="Pfam" id="PF18327"/>
    </source>
</evidence>
<dbReference type="InterPro" id="IPR005933">
    <property type="entry name" value="PutA_C"/>
</dbReference>
<dbReference type="Pfam" id="PF00171">
    <property type="entry name" value="Aldedh"/>
    <property type="match status" value="2"/>
</dbReference>
<dbReference type="GO" id="GO:0003842">
    <property type="term" value="F:L-glutamate gamma-semialdehyde dehydrogenase activity"/>
    <property type="evidence" value="ECO:0007669"/>
    <property type="project" value="UniProtKB-EC"/>
</dbReference>
<evidence type="ECO:0000313" key="11">
    <source>
        <dbReference type="EMBL" id="MEX6503102.1"/>
    </source>
</evidence>
<keyword evidence="3 5" id="KW-0520">NAD</keyword>
<dbReference type="InterPro" id="IPR024082">
    <property type="entry name" value="PRODH_PutA_dom_II"/>
</dbReference>
<feature type="domain" description="Proline dehydrogenase PutA" evidence="9">
    <location>
        <begin position="65"/>
        <end position="178"/>
    </location>
</feature>
<dbReference type="Proteomes" id="UP001560296">
    <property type="component" value="Unassembled WGS sequence"/>
</dbReference>
<dbReference type="InterPro" id="IPR016162">
    <property type="entry name" value="Ald_DH_N"/>
</dbReference>
<keyword evidence="2 5" id="KW-0560">Oxidoreductase</keyword>
<keyword evidence="5" id="KW-0285">Flavoprotein</keyword>
<dbReference type="Pfam" id="PF18327">
    <property type="entry name" value="PRODH"/>
    <property type="match status" value="1"/>
</dbReference>
<dbReference type="PROSITE" id="PS00070">
    <property type="entry name" value="ALDEHYDE_DEHYDR_CYS"/>
    <property type="match status" value="1"/>
</dbReference>
<dbReference type="Gene3D" id="3.20.20.220">
    <property type="match status" value="1"/>
</dbReference>
<keyword evidence="5" id="KW-0238">DNA-binding</keyword>
<dbReference type="Gene3D" id="1.20.5.550">
    <property type="entry name" value="Single Helix bin"/>
    <property type="match status" value="1"/>
</dbReference>
<comment type="cofactor">
    <cofactor evidence="5">
        <name>FAD</name>
        <dbReference type="ChEBI" id="CHEBI:57692"/>
    </cofactor>
</comment>
<dbReference type="Gene3D" id="1.20.5.460">
    <property type="entry name" value="Single helix bin"/>
    <property type="match status" value="1"/>
</dbReference>